<reference evidence="1" key="1">
    <citation type="submission" date="2021-01" db="EMBL/GenBank/DDBJ databases">
        <authorList>
            <person name="Corre E."/>
            <person name="Pelletier E."/>
            <person name="Niang G."/>
            <person name="Scheremetjew M."/>
            <person name="Finn R."/>
            <person name="Kale V."/>
            <person name="Holt S."/>
            <person name="Cochrane G."/>
            <person name="Meng A."/>
            <person name="Brown T."/>
            <person name="Cohen L."/>
        </authorList>
    </citation>
    <scope>NUCLEOTIDE SEQUENCE</scope>
    <source>
        <strain evidence="1">UTEX LB 985</strain>
    </source>
</reference>
<dbReference type="PANTHER" id="PTHR11130:SF0">
    <property type="entry name" value="GLUTATHIONE SYNTHETASE"/>
    <property type="match status" value="1"/>
</dbReference>
<organism evidence="1">
    <name type="scientific">Haptolina brevifila</name>
    <dbReference type="NCBI Taxonomy" id="156173"/>
    <lineage>
        <taxon>Eukaryota</taxon>
        <taxon>Haptista</taxon>
        <taxon>Haptophyta</taxon>
        <taxon>Prymnesiophyceae</taxon>
        <taxon>Prymnesiales</taxon>
        <taxon>Prymnesiaceae</taxon>
        <taxon>Haptolina</taxon>
    </lineage>
</organism>
<dbReference type="GO" id="GO:0005524">
    <property type="term" value="F:ATP binding"/>
    <property type="evidence" value="ECO:0007669"/>
    <property type="project" value="InterPro"/>
</dbReference>
<dbReference type="InterPro" id="IPR037013">
    <property type="entry name" value="GSH-S_sub-bd_sf"/>
</dbReference>
<dbReference type="GO" id="GO:0005829">
    <property type="term" value="C:cytosol"/>
    <property type="evidence" value="ECO:0007669"/>
    <property type="project" value="TreeGrafter"/>
</dbReference>
<accession>A0A7S2JNG4</accession>
<name>A0A7S2JNG4_9EUKA</name>
<dbReference type="GO" id="GO:0043295">
    <property type="term" value="F:glutathione binding"/>
    <property type="evidence" value="ECO:0007669"/>
    <property type="project" value="TreeGrafter"/>
</dbReference>
<dbReference type="PANTHER" id="PTHR11130">
    <property type="entry name" value="GLUTATHIONE SYNTHETASE"/>
    <property type="match status" value="1"/>
</dbReference>
<dbReference type="Gene3D" id="3.40.50.1760">
    <property type="entry name" value="Glutathione synthase, substrate-binding domain superfamily, eukaryotic"/>
    <property type="match status" value="1"/>
</dbReference>
<proteinExistence type="predicted"/>
<gene>
    <name evidence="1" type="ORF">CBRE1094_LOCUS46248</name>
</gene>
<dbReference type="EMBL" id="HBGU01084766">
    <property type="protein sequence ID" value="CAD9553089.1"/>
    <property type="molecule type" value="Transcribed_RNA"/>
</dbReference>
<protein>
    <submittedName>
        <fullName evidence="1">Uncharacterized protein</fullName>
    </submittedName>
</protein>
<sequence length="268" mass="29553">MMRSFCLAPYKVGSRKVRRLAALQPTLNRLYDLVSQDVEFVSEALRVTSLECAWSAHELEVFRRVSSRPAKPRLLLPNSIFLEELSGSCVLTVGNVQAGEPYQHHLVHTLQRAEHPHVAQGPLLAVCDALATAAKMVHPARPRVAVLTKPSDNVALRTRIDVYGVGRLLEEHGVQPVYVSMRDMARAELDSAGDLLLDGEALSVVYSRFDFSHPLGKQTPSLEAIDAEHTAEWIAVERMEMSSAVVSSTLGCRLAHRRSVQQAKQGSS</sequence>
<dbReference type="GO" id="GO:0004363">
    <property type="term" value="F:glutathione synthase activity"/>
    <property type="evidence" value="ECO:0007669"/>
    <property type="project" value="InterPro"/>
</dbReference>
<dbReference type="InterPro" id="IPR005615">
    <property type="entry name" value="Glutathione_synthase"/>
</dbReference>
<evidence type="ECO:0000313" key="1">
    <source>
        <dbReference type="EMBL" id="CAD9553089.1"/>
    </source>
</evidence>
<dbReference type="AlphaFoldDB" id="A0A7S2JNG4"/>